<protein>
    <submittedName>
        <fullName evidence="9">Kef-type K+ transport system membrane component KefB</fullName>
    </submittedName>
</protein>
<evidence type="ECO:0000256" key="4">
    <source>
        <dbReference type="ARBA" id="ARBA00022989"/>
    </source>
</evidence>
<accession>A0A852RJF2</accession>
<keyword evidence="10" id="KW-1185">Reference proteome</keyword>
<sequence length="674" mass="70300">MLDFAVLLALLALIIVVARLAGAAVARIGIPPVVGEIGAGVLLGPSLLGVQLSQDLFPVDQRGFLDVLARVGLVLFMFVVGLELDLSLVRGREKVAVSVSLTSIALPFALGIGLAHLFVSSGATEALKPADAEFWPFALFMGAAMSITAFPVLARILTDRRMHRTETGGLALACAASDDIIAWTLLAVVLAIAGVEGEHSHLPHWAIYLAIPFVLVAVFVVRPALGWLTTAYQKAGELTPTILSVVLVGMLLFSATTEVLGIHYIFGAFLFGAIIPHENAAALRHEILVRLEQISVLLLLPVFFLLSGLKVNIQGLGTEHIVPMLAILAVAIVGKYVGAYVGARLQQVPHWQASALGLLMNTRGLTELIILNVGLEKGLLSQELFTMMVVMALVTTVMTGPLLGLVYPQRRVARDIAEAERAALGDEAVDRILVLARDGQDNRLPVELAVAALAGARPAEIVLADLTPQGRPLEVGSGLSLDLAEMAASMERQQVLVHRGEELGVPVRVIAHPSADVQQDLVELIGALAPQGLVAWSDDPSLAAVVAANESPVVVVASGTTTPEPDAPVVVDWSAGSNGEAALVHGARLALARGTTLDLRGDGGRRQAGARAALEARGVRFADPGADADPLAAAPVVVGALDASTAAVRVRAELDAAPVDFAAVPLAAEATVVS</sequence>
<evidence type="ECO:0000313" key="9">
    <source>
        <dbReference type="EMBL" id="NYD30719.1"/>
    </source>
</evidence>
<dbReference type="GO" id="GO:0015297">
    <property type="term" value="F:antiporter activity"/>
    <property type="evidence" value="ECO:0007669"/>
    <property type="project" value="InterPro"/>
</dbReference>
<dbReference type="InterPro" id="IPR038770">
    <property type="entry name" value="Na+/solute_symporter_sf"/>
</dbReference>
<feature type="transmembrane region" description="Helical" evidence="7">
    <location>
        <begin position="387"/>
        <end position="407"/>
    </location>
</feature>
<dbReference type="PANTHER" id="PTHR32468">
    <property type="entry name" value="CATION/H + ANTIPORTER"/>
    <property type="match status" value="1"/>
</dbReference>
<evidence type="ECO:0000259" key="8">
    <source>
        <dbReference type="Pfam" id="PF00999"/>
    </source>
</evidence>
<evidence type="ECO:0000256" key="2">
    <source>
        <dbReference type="ARBA" id="ARBA00022448"/>
    </source>
</evidence>
<keyword evidence="6 7" id="KW-0472">Membrane</keyword>
<feature type="transmembrane region" description="Helical" evidence="7">
    <location>
        <begin position="205"/>
        <end position="228"/>
    </location>
</feature>
<dbReference type="Proteomes" id="UP000582231">
    <property type="component" value="Unassembled WGS sequence"/>
</dbReference>
<dbReference type="InterPro" id="IPR006153">
    <property type="entry name" value="Cation/H_exchanger_TM"/>
</dbReference>
<reference evidence="9 10" key="1">
    <citation type="submission" date="2020-07" db="EMBL/GenBank/DDBJ databases">
        <title>Sequencing the genomes of 1000 actinobacteria strains.</title>
        <authorList>
            <person name="Klenk H.-P."/>
        </authorList>
    </citation>
    <scope>NUCLEOTIDE SEQUENCE [LARGE SCALE GENOMIC DNA]</scope>
    <source>
        <strain evidence="9 10">DSM 19082</strain>
    </source>
</reference>
<dbReference type="InterPro" id="IPR050794">
    <property type="entry name" value="CPA2_transporter"/>
</dbReference>
<evidence type="ECO:0000256" key="7">
    <source>
        <dbReference type="SAM" id="Phobius"/>
    </source>
</evidence>
<evidence type="ECO:0000256" key="1">
    <source>
        <dbReference type="ARBA" id="ARBA00004141"/>
    </source>
</evidence>
<feature type="domain" description="Cation/H+ exchanger transmembrane" evidence="8">
    <location>
        <begin position="16"/>
        <end position="403"/>
    </location>
</feature>
<evidence type="ECO:0000313" key="10">
    <source>
        <dbReference type="Proteomes" id="UP000582231"/>
    </source>
</evidence>
<feature type="transmembrane region" description="Helical" evidence="7">
    <location>
        <begin position="67"/>
        <end position="88"/>
    </location>
</feature>
<gene>
    <name evidence="9" type="ORF">BJ958_002265</name>
</gene>
<name>A0A852RJF2_9ACTN</name>
<proteinExistence type="predicted"/>
<dbReference type="Gene3D" id="1.20.1530.20">
    <property type="match status" value="1"/>
</dbReference>
<dbReference type="RefSeq" id="WP_179726937.1">
    <property type="nucleotide sequence ID" value="NZ_BAABEF010000001.1"/>
</dbReference>
<dbReference type="Pfam" id="PF00999">
    <property type="entry name" value="Na_H_Exchanger"/>
    <property type="match status" value="1"/>
</dbReference>
<keyword evidence="2" id="KW-0813">Transport</keyword>
<dbReference type="GO" id="GO:0016020">
    <property type="term" value="C:membrane"/>
    <property type="evidence" value="ECO:0007669"/>
    <property type="project" value="UniProtKB-SubCell"/>
</dbReference>
<dbReference type="AlphaFoldDB" id="A0A852RJF2"/>
<keyword evidence="4 7" id="KW-1133">Transmembrane helix</keyword>
<keyword evidence="3 7" id="KW-0812">Transmembrane</keyword>
<keyword evidence="5" id="KW-0406">Ion transport</keyword>
<feature type="transmembrane region" description="Helical" evidence="7">
    <location>
        <begin position="321"/>
        <end position="343"/>
    </location>
</feature>
<comment type="caution">
    <text evidence="9">The sequence shown here is derived from an EMBL/GenBank/DDBJ whole genome shotgun (WGS) entry which is preliminary data.</text>
</comment>
<organism evidence="9 10">
    <name type="scientific">Nocardioides kongjuensis</name>
    <dbReference type="NCBI Taxonomy" id="349522"/>
    <lineage>
        <taxon>Bacteria</taxon>
        <taxon>Bacillati</taxon>
        <taxon>Actinomycetota</taxon>
        <taxon>Actinomycetes</taxon>
        <taxon>Propionibacteriales</taxon>
        <taxon>Nocardioidaceae</taxon>
        <taxon>Nocardioides</taxon>
    </lineage>
</organism>
<comment type="subcellular location">
    <subcellularLocation>
        <location evidence="1">Membrane</location>
        <topology evidence="1">Multi-pass membrane protein</topology>
    </subcellularLocation>
</comment>
<feature type="transmembrane region" description="Helical" evidence="7">
    <location>
        <begin position="169"/>
        <end position="193"/>
    </location>
</feature>
<evidence type="ECO:0000256" key="6">
    <source>
        <dbReference type="ARBA" id="ARBA00023136"/>
    </source>
</evidence>
<feature type="transmembrane region" description="Helical" evidence="7">
    <location>
        <begin position="95"/>
        <end position="119"/>
    </location>
</feature>
<feature type="transmembrane region" description="Helical" evidence="7">
    <location>
        <begin position="134"/>
        <end position="157"/>
    </location>
</feature>
<feature type="transmembrane region" description="Helical" evidence="7">
    <location>
        <begin position="287"/>
        <end position="309"/>
    </location>
</feature>
<dbReference type="EMBL" id="JACCBF010000001">
    <property type="protein sequence ID" value="NYD30719.1"/>
    <property type="molecule type" value="Genomic_DNA"/>
</dbReference>
<evidence type="ECO:0000256" key="3">
    <source>
        <dbReference type="ARBA" id="ARBA00022692"/>
    </source>
</evidence>
<dbReference type="GO" id="GO:1902600">
    <property type="term" value="P:proton transmembrane transport"/>
    <property type="evidence" value="ECO:0007669"/>
    <property type="project" value="InterPro"/>
</dbReference>
<evidence type="ECO:0000256" key="5">
    <source>
        <dbReference type="ARBA" id="ARBA00023065"/>
    </source>
</evidence>
<dbReference type="PANTHER" id="PTHR32468:SF0">
    <property type="entry name" value="K(+)_H(+) ANTIPORTER 1"/>
    <property type="match status" value="1"/>
</dbReference>